<proteinExistence type="predicted"/>
<dbReference type="AlphaFoldDB" id="A0A942IDS4"/>
<reference evidence="1" key="1">
    <citation type="submission" date="2021-04" db="EMBL/GenBank/DDBJ databases">
        <title>Devosia litorisediminis sp. nov., isolated from a sand dune.</title>
        <authorList>
            <person name="Park S."/>
            <person name="Yoon J.-H."/>
        </authorList>
    </citation>
    <scope>NUCLEOTIDE SEQUENCE</scope>
    <source>
        <strain evidence="1">BSSL-BM10</strain>
    </source>
</reference>
<organism evidence="1 2">
    <name type="scientific">Devosia litorisediminis</name>
    <dbReference type="NCBI Taxonomy" id="2829817"/>
    <lineage>
        <taxon>Bacteria</taxon>
        <taxon>Pseudomonadati</taxon>
        <taxon>Pseudomonadota</taxon>
        <taxon>Alphaproteobacteria</taxon>
        <taxon>Hyphomicrobiales</taxon>
        <taxon>Devosiaceae</taxon>
        <taxon>Devosia</taxon>
    </lineage>
</organism>
<dbReference type="EMBL" id="JAGXTP010000001">
    <property type="protein sequence ID" value="MBS3848590.1"/>
    <property type="molecule type" value="Genomic_DNA"/>
</dbReference>
<accession>A0A942IDS4</accession>
<dbReference type="Proteomes" id="UP000678281">
    <property type="component" value="Unassembled WGS sequence"/>
</dbReference>
<evidence type="ECO:0000313" key="1">
    <source>
        <dbReference type="EMBL" id="MBS3848590.1"/>
    </source>
</evidence>
<name>A0A942IDS4_9HYPH</name>
<sequence>MATATSRALQKAENTGEAISDNLTHQIAALRKQVDQLSHSVHSYSDHSMSDLQHNAVAIAREVQHQGRAVARQVSKQANATGEAVRENPVPVVLALGTIALLSALVFTRR</sequence>
<keyword evidence="2" id="KW-1185">Reference proteome</keyword>
<comment type="caution">
    <text evidence="1">The sequence shown here is derived from an EMBL/GenBank/DDBJ whole genome shotgun (WGS) entry which is preliminary data.</text>
</comment>
<gene>
    <name evidence="1" type="ORF">KD146_07760</name>
</gene>
<dbReference type="RefSeq" id="WP_212658124.1">
    <property type="nucleotide sequence ID" value="NZ_JAGXTP010000001.1"/>
</dbReference>
<protein>
    <recommendedName>
        <fullName evidence="3">DUF883 domain-containing protein</fullName>
    </recommendedName>
</protein>
<evidence type="ECO:0008006" key="3">
    <source>
        <dbReference type="Google" id="ProtNLM"/>
    </source>
</evidence>
<evidence type="ECO:0000313" key="2">
    <source>
        <dbReference type="Proteomes" id="UP000678281"/>
    </source>
</evidence>